<keyword evidence="4 16" id="KW-0109">Calcium transport</keyword>
<dbReference type="EC" id="7.2.2.10" evidence="16"/>
<dbReference type="AlphaFoldDB" id="A0AAV8TGA3"/>
<feature type="domain" description="P-type ATPase A" evidence="17">
    <location>
        <begin position="204"/>
        <end position="310"/>
    </location>
</feature>
<evidence type="ECO:0000259" key="19">
    <source>
        <dbReference type="Pfam" id="PF00690"/>
    </source>
</evidence>
<keyword evidence="14 16" id="KW-0472">Membrane</keyword>
<keyword evidence="10" id="KW-0460">Magnesium</keyword>
<dbReference type="NCBIfam" id="TIGR01517">
    <property type="entry name" value="ATPase-IIB_Ca"/>
    <property type="match status" value="1"/>
</dbReference>
<keyword evidence="5 16" id="KW-0812">Transmembrane</keyword>
<dbReference type="Gene3D" id="3.40.1110.10">
    <property type="entry name" value="Calcium-transporting ATPase, cytoplasmic domain N"/>
    <property type="match status" value="1"/>
</dbReference>
<dbReference type="SUPFAM" id="SSF81660">
    <property type="entry name" value="Metal cation-transporting ATPase, ATP-binding domain N"/>
    <property type="match status" value="1"/>
</dbReference>
<evidence type="ECO:0000256" key="11">
    <source>
        <dbReference type="ARBA" id="ARBA00022860"/>
    </source>
</evidence>
<feature type="transmembrane region" description="Helical" evidence="16">
    <location>
        <begin position="167"/>
        <end position="188"/>
    </location>
</feature>
<evidence type="ECO:0000259" key="18">
    <source>
        <dbReference type="Pfam" id="PF00689"/>
    </source>
</evidence>
<feature type="domain" description="Cation-transporting P-type ATPase N-terminal" evidence="19">
    <location>
        <begin position="82"/>
        <end position="150"/>
    </location>
</feature>
<feature type="transmembrane region" description="Helical" evidence="16">
    <location>
        <begin position="330"/>
        <end position="355"/>
    </location>
</feature>
<accession>A0AAV8TGA3</accession>
<evidence type="ECO:0000256" key="9">
    <source>
        <dbReference type="ARBA" id="ARBA00022840"/>
    </source>
</evidence>
<evidence type="ECO:0000256" key="5">
    <source>
        <dbReference type="ARBA" id="ARBA00022692"/>
    </source>
</evidence>
<dbReference type="SUPFAM" id="SSF81653">
    <property type="entry name" value="Calcium ATPase, transduction domain A"/>
    <property type="match status" value="1"/>
</dbReference>
<dbReference type="GO" id="GO:0005886">
    <property type="term" value="C:plasma membrane"/>
    <property type="evidence" value="ECO:0007669"/>
    <property type="project" value="TreeGrafter"/>
</dbReference>
<feature type="domain" description="Cation-transporting P-type ATPase C-terminal" evidence="18">
    <location>
        <begin position="825"/>
        <end position="993"/>
    </location>
</feature>
<evidence type="ECO:0000256" key="8">
    <source>
        <dbReference type="ARBA" id="ARBA00022837"/>
    </source>
</evidence>
<comment type="function">
    <text evidence="16">Catalyzes the hydrolysis of ATP coupled with the transport of calcium.</text>
</comment>
<comment type="similarity">
    <text evidence="2 16">Belongs to the cation transport ATPase (P-type) (TC 3.A.3) family. Type IIB subfamily.</text>
</comment>
<dbReference type="SUPFAM" id="SSF81665">
    <property type="entry name" value="Calcium ATPase, transmembrane domain M"/>
    <property type="match status" value="1"/>
</dbReference>
<evidence type="ECO:0000256" key="7">
    <source>
        <dbReference type="ARBA" id="ARBA00022741"/>
    </source>
</evidence>
<keyword evidence="3 16" id="KW-0813">Transport</keyword>
<feature type="transmembrane region" description="Helical" evidence="16">
    <location>
        <begin position="828"/>
        <end position="849"/>
    </location>
</feature>
<feature type="transmembrane region" description="Helical" evidence="16">
    <location>
        <begin position="288"/>
        <end position="310"/>
    </location>
</feature>
<feature type="transmembrane region" description="Helical" evidence="16">
    <location>
        <begin position="367"/>
        <end position="386"/>
    </location>
</feature>
<comment type="caution">
    <text evidence="20">The sequence shown here is derived from an EMBL/GenBank/DDBJ whole genome shotgun (WGS) entry which is preliminary data.</text>
</comment>
<evidence type="ECO:0000256" key="10">
    <source>
        <dbReference type="ARBA" id="ARBA00022842"/>
    </source>
</evidence>
<dbReference type="Pfam" id="PF00122">
    <property type="entry name" value="E1-E2_ATPase"/>
    <property type="match status" value="1"/>
</dbReference>
<dbReference type="NCBIfam" id="TIGR01494">
    <property type="entry name" value="ATPase_P-type"/>
    <property type="match status" value="1"/>
</dbReference>
<name>A0AAV8TGA3_9ROSI</name>
<dbReference type="InterPro" id="IPR023214">
    <property type="entry name" value="HAD_sf"/>
</dbReference>
<dbReference type="GO" id="GO:0005516">
    <property type="term" value="F:calmodulin binding"/>
    <property type="evidence" value="ECO:0007669"/>
    <property type="project" value="UniProtKB-KW"/>
</dbReference>
<dbReference type="InterPro" id="IPR004014">
    <property type="entry name" value="ATPase_P-typ_cation-transptr_N"/>
</dbReference>
<dbReference type="InterPro" id="IPR023298">
    <property type="entry name" value="ATPase_P-typ_TM_dom_sf"/>
</dbReference>
<dbReference type="Pfam" id="PF00690">
    <property type="entry name" value="Cation_ATPase_N"/>
    <property type="match status" value="1"/>
</dbReference>
<keyword evidence="7 16" id="KW-0547">Nucleotide-binding</keyword>
<dbReference type="InterPro" id="IPR006408">
    <property type="entry name" value="P-type_ATPase_IIB"/>
</dbReference>
<keyword evidence="9 16" id="KW-0067">ATP-binding</keyword>
<evidence type="ECO:0000256" key="16">
    <source>
        <dbReference type="RuleBase" id="RU361146"/>
    </source>
</evidence>
<dbReference type="InterPro" id="IPR023299">
    <property type="entry name" value="ATPase_P-typ_cyto_dom_N"/>
</dbReference>
<sequence>MSTLIQAPVNRNRRWHFAFLAIYCSRALLSPVVNKATKKKVNGRSVSYVALHIAPEAGPFGIDQTSLSQLVKEENVQKLEDYGGVTGLVAALRSDVKKGIRGDDEDIFNRKKSFGSNIYEKPYTKSFFRFQLKAMKDPLVILLILCAAFSLGFGIKRNGLKEGWSNGGSIFLTISLVTTACSASNCWADRYFNMLSNSNDNVGVNVVRDGWCQKIPIDDLLVGEVVSLRTGGKVPADGLLLDEYRSLQVDKSNQYCSLQVDKSNLVDCTDHVNLISTQNRFLHSGSMVIKGSACMLVTAVGMNTTWAEILAKKWKDSQKSTPLQTQLNKVATVIGKVGLSISFLVFAVWLIRYFVGRRNGNFWGKPKFGVISDIVGIIATSVAIASGSFVDGLPLAVAIMLAYSMKSIINNHAFVRKRSALEAIASANTIFTKLDHMTVVRIWLGQEFIEQETSSFVVPTVIELLQQAIGLSNSQSPSKGSSFFWTPTEKAIISWATQEIRMDVKEVKNGCNILYTEAFDRMKRYGLLCMKMKSDNTMHIHLKGTSRAVLSRCSHYYSTAGRVIKIDHIAREKMKQVIQDMESDELRCVAFAHKQIYAEPPYECGVFQEQVKEKRMILLGFVGVKDPCKPGFRKAVEEFQQAGVNIKIVTRDSTSTARAIATECGILKPDQNLEGEVVEGLEFQNYTHEEKMERVDKIRVMARATAHQRLLMVEYLQKKDHVVAVVGDAPEDSAALRKADVGISMGSQATDAAKESSDIVIPDDDFISVVHVLKWGRTMFNHLQTFTQFQITVSITSLVIDLVTAVSAQKPPSINIVATISSGEIPFAAVQLLWVKLVMGTLAALALTLGQPAKKFKRRPIKRDFLITNVMWRNILSQSMYHIAVLLTLQFKGKAIFGVDDQVKDTLIFNTFVLCQIFNKFNVRELKKKNIFKRIHRSKLFVSIVGLVIVLQVIMVEFLKKFAGTKRLNWVQWDASIGLAAISWPLAWCVKWIPVPDKPFLSYLK</sequence>
<evidence type="ECO:0000256" key="3">
    <source>
        <dbReference type="ARBA" id="ARBA00022448"/>
    </source>
</evidence>
<reference evidence="20 21" key="1">
    <citation type="submission" date="2021-09" db="EMBL/GenBank/DDBJ databases">
        <title>Genomic insights and catalytic innovation underlie evolution of tropane alkaloids biosynthesis.</title>
        <authorList>
            <person name="Wang Y.-J."/>
            <person name="Tian T."/>
            <person name="Huang J.-P."/>
            <person name="Huang S.-X."/>
        </authorList>
    </citation>
    <scope>NUCLEOTIDE SEQUENCE [LARGE SCALE GENOMIC DNA]</scope>
    <source>
        <strain evidence="20">KIB-2018</strain>
        <tissue evidence="20">Leaf</tissue>
    </source>
</reference>
<organism evidence="20 21">
    <name type="scientific">Erythroxylum novogranatense</name>
    <dbReference type="NCBI Taxonomy" id="1862640"/>
    <lineage>
        <taxon>Eukaryota</taxon>
        <taxon>Viridiplantae</taxon>
        <taxon>Streptophyta</taxon>
        <taxon>Embryophyta</taxon>
        <taxon>Tracheophyta</taxon>
        <taxon>Spermatophyta</taxon>
        <taxon>Magnoliopsida</taxon>
        <taxon>eudicotyledons</taxon>
        <taxon>Gunneridae</taxon>
        <taxon>Pentapetalae</taxon>
        <taxon>rosids</taxon>
        <taxon>fabids</taxon>
        <taxon>Malpighiales</taxon>
        <taxon>Erythroxylaceae</taxon>
        <taxon>Erythroxylum</taxon>
    </lineage>
</organism>
<keyword evidence="21" id="KW-1185">Reference proteome</keyword>
<dbReference type="InterPro" id="IPR059000">
    <property type="entry name" value="ATPase_P-type_domA"/>
</dbReference>
<evidence type="ECO:0000256" key="2">
    <source>
        <dbReference type="ARBA" id="ARBA00006124"/>
    </source>
</evidence>
<keyword evidence="13 16" id="KW-0406">Ion transport</keyword>
<dbReference type="InterPro" id="IPR008250">
    <property type="entry name" value="ATPase_P-typ_transduc_dom_A_sf"/>
</dbReference>
<dbReference type="Pfam" id="PF13246">
    <property type="entry name" value="Cation_ATPase"/>
    <property type="match status" value="1"/>
</dbReference>
<protein>
    <recommendedName>
        <fullName evidence="16">Calcium-transporting ATPase</fullName>
        <ecNumber evidence="16">7.2.2.10</ecNumber>
    </recommendedName>
</protein>
<dbReference type="Proteomes" id="UP001159364">
    <property type="component" value="Linkage Group LG05"/>
</dbReference>
<dbReference type="Gene3D" id="1.20.1110.10">
    <property type="entry name" value="Calcium-transporting ATPase, transmembrane domain"/>
    <property type="match status" value="2"/>
</dbReference>
<evidence type="ECO:0000256" key="13">
    <source>
        <dbReference type="ARBA" id="ARBA00023065"/>
    </source>
</evidence>
<dbReference type="PANTHER" id="PTHR24093:SF434">
    <property type="entry name" value="CALCIUM-TRANSPORTING ATPASE 13, PLASMA MEMBRANE-TYPE-RELATED"/>
    <property type="match status" value="1"/>
</dbReference>
<keyword evidence="6" id="KW-0479">Metal-binding</keyword>
<dbReference type="InterPro" id="IPR036412">
    <property type="entry name" value="HAD-like_sf"/>
</dbReference>
<evidence type="ECO:0000313" key="20">
    <source>
        <dbReference type="EMBL" id="KAJ8765436.1"/>
    </source>
</evidence>
<dbReference type="EMBL" id="JAIWQS010000005">
    <property type="protein sequence ID" value="KAJ8765436.1"/>
    <property type="molecule type" value="Genomic_DNA"/>
</dbReference>
<evidence type="ECO:0000259" key="17">
    <source>
        <dbReference type="Pfam" id="PF00122"/>
    </source>
</evidence>
<evidence type="ECO:0000256" key="15">
    <source>
        <dbReference type="ARBA" id="ARBA00048694"/>
    </source>
</evidence>
<comment type="catalytic activity">
    <reaction evidence="15 16">
        <text>Ca(2+)(in) + ATP + H2O = Ca(2+)(out) + ADP + phosphate + H(+)</text>
        <dbReference type="Rhea" id="RHEA:18105"/>
        <dbReference type="ChEBI" id="CHEBI:15377"/>
        <dbReference type="ChEBI" id="CHEBI:15378"/>
        <dbReference type="ChEBI" id="CHEBI:29108"/>
        <dbReference type="ChEBI" id="CHEBI:30616"/>
        <dbReference type="ChEBI" id="CHEBI:43474"/>
        <dbReference type="ChEBI" id="CHEBI:456216"/>
        <dbReference type="EC" id="7.2.2.10"/>
    </reaction>
</comment>
<evidence type="ECO:0000256" key="6">
    <source>
        <dbReference type="ARBA" id="ARBA00022723"/>
    </source>
</evidence>
<evidence type="ECO:0000256" key="1">
    <source>
        <dbReference type="ARBA" id="ARBA00004141"/>
    </source>
</evidence>
<dbReference type="Pfam" id="PF00689">
    <property type="entry name" value="Cation_ATPase_C"/>
    <property type="match status" value="1"/>
</dbReference>
<dbReference type="SUPFAM" id="SSF56784">
    <property type="entry name" value="HAD-like"/>
    <property type="match status" value="1"/>
</dbReference>
<dbReference type="PRINTS" id="PR00119">
    <property type="entry name" value="CATATPASE"/>
</dbReference>
<gene>
    <name evidence="20" type="ORF">K2173_013194</name>
</gene>
<keyword evidence="12 16" id="KW-1133">Transmembrane helix</keyword>
<comment type="subcellular location">
    <subcellularLocation>
        <location evidence="1 16">Membrane</location>
        <topology evidence="1 16">Multi-pass membrane protein</topology>
    </subcellularLocation>
</comment>
<proteinExistence type="inferred from homology"/>
<dbReference type="GO" id="GO:0046872">
    <property type="term" value="F:metal ion binding"/>
    <property type="evidence" value="ECO:0007669"/>
    <property type="project" value="UniProtKB-KW"/>
</dbReference>
<evidence type="ECO:0000256" key="12">
    <source>
        <dbReference type="ARBA" id="ARBA00022989"/>
    </source>
</evidence>
<feature type="transmembrane region" description="Helical" evidence="16">
    <location>
        <begin position="139"/>
        <end position="155"/>
    </location>
</feature>
<keyword evidence="11" id="KW-0112">Calmodulin-binding</keyword>
<feature type="transmembrane region" description="Helical" evidence="16">
    <location>
        <begin position="870"/>
        <end position="891"/>
    </location>
</feature>
<evidence type="ECO:0000313" key="21">
    <source>
        <dbReference type="Proteomes" id="UP001159364"/>
    </source>
</evidence>
<dbReference type="GO" id="GO:0005524">
    <property type="term" value="F:ATP binding"/>
    <property type="evidence" value="ECO:0007669"/>
    <property type="project" value="UniProtKB-KW"/>
</dbReference>
<feature type="transmembrane region" description="Helical" evidence="16">
    <location>
        <begin position="15"/>
        <end position="34"/>
    </location>
</feature>
<dbReference type="GO" id="GO:0005388">
    <property type="term" value="F:P-type calcium transporter activity"/>
    <property type="evidence" value="ECO:0007669"/>
    <property type="project" value="UniProtKB-EC"/>
</dbReference>
<dbReference type="GO" id="GO:0016887">
    <property type="term" value="F:ATP hydrolysis activity"/>
    <property type="evidence" value="ECO:0007669"/>
    <property type="project" value="InterPro"/>
</dbReference>
<keyword evidence="8 16" id="KW-0106">Calcium</keyword>
<dbReference type="InterPro" id="IPR006068">
    <property type="entry name" value="ATPase_P-typ_cation-transptr_C"/>
</dbReference>
<dbReference type="PANTHER" id="PTHR24093">
    <property type="entry name" value="CATION TRANSPORTING ATPASE"/>
    <property type="match status" value="1"/>
</dbReference>
<dbReference type="InterPro" id="IPR001757">
    <property type="entry name" value="P_typ_ATPase"/>
</dbReference>
<evidence type="ECO:0000256" key="14">
    <source>
        <dbReference type="ARBA" id="ARBA00023136"/>
    </source>
</evidence>
<dbReference type="Gene3D" id="3.40.50.1000">
    <property type="entry name" value="HAD superfamily/HAD-like"/>
    <property type="match status" value="1"/>
</dbReference>
<dbReference type="PRINTS" id="PR00120">
    <property type="entry name" value="HATPASE"/>
</dbReference>
<feature type="transmembrane region" description="Helical" evidence="16">
    <location>
        <begin position="940"/>
        <end position="959"/>
    </location>
</feature>
<evidence type="ECO:0000256" key="4">
    <source>
        <dbReference type="ARBA" id="ARBA00022568"/>
    </source>
</evidence>
<feature type="transmembrane region" description="Helical" evidence="16">
    <location>
        <begin position="903"/>
        <end position="919"/>
    </location>
</feature>